<dbReference type="Proteomes" id="UP000800093">
    <property type="component" value="Unassembled WGS sequence"/>
</dbReference>
<dbReference type="InterPro" id="IPR036770">
    <property type="entry name" value="Ankyrin_rpt-contain_sf"/>
</dbReference>
<proteinExistence type="predicted"/>
<dbReference type="PANTHER" id="PTHR46224">
    <property type="entry name" value="ANKYRIN REPEAT FAMILY PROTEIN"/>
    <property type="match status" value="1"/>
</dbReference>
<dbReference type="Gene3D" id="1.25.40.20">
    <property type="entry name" value="Ankyrin repeat-containing domain"/>
    <property type="match status" value="1"/>
</dbReference>
<accession>A0A9P4N9I6</accession>
<evidence type="ECO:0000313" key="1">
    <source>
        <dbReference type="EMBL" id="KAF2269101.1"/>
    </source>
</evidence>
<reference evidence="2" key="1">
    <citation type="journal article" date="2020" name="Stud. Mycol.">
        <title>101 Dothideomycetes genomes: A test case for predicting lifestyles and emergence of pathogens.</title>
        <authorList>
            <person name="Haridas S."/>
            <person name="Albert R."/>
            <person name="Binder M."/>
            <person name="Bloem J."/>
            <person name="LaButti K."/>
            <person name="Salamov A."/>
            <person name="Andreopoulos B."/>
            <person name="Baker S."/>
            <person name="Barry K."/>
            <person name="Bills G."/>
            <person name="Bluhm B."/>
            <person name="Cannon C."/>
            <person name="Castanera R."/>
            <person name="Culley D."/>
            <person name="Daum C."/>
            <person name="Ezra D."/>
            <person name="Gonzalez J."/>
            <person name="Henrissat B."/>
            <person name="Kuo A."/>
            <person name="Liang C."/>
            <person name="Lipzen A."/>
            <person name="Lutzoni F."/>
            <person name="Magnuson J."/>
            <person name="Mondo S."/>
            <person name="Nolan M."/>
            <person name="Ohm R."/>
            <person name="Pangilinan J."/>
            <person name="Park H.-J."/>
            <person name="Ramirez L."/>
            <person name="Alfaro M."/>
            <person name="Sun H."/>
            <person name="Tritt A."/>
            <person name="Yoshinaga Y."/>
            <person name="Zwiers L.-H."/>
            <person name="Turgeon B."/>
            <person name="Goodwin S."/>
            <person name="Spatafora J."/>
            <person name="Crous P."/>
            <person name="Grigoriev I."/>
        </authorList>
    </citation>
    <scope>NUCLEOTIDE SEQUENCE [LARGE SCALE GENOMIC DNA]</scope>
    <source>
        <strain evidence="2">CBS 304.66</strain>
    </source>
</reference>
<dbReference type="PANTHER" id="PTHR46224:SF6">
    <property type="entry name" value="ANKYRIN REPEAT FAMILY PROTEIN"/>
    <property type="match status" value="1"/>
</dbReference>
<dbReference type="SUPFAM" id="SSF48403">
    <property type="entry name" value="Ankyrin repeat"/>
    <property type="match status" value="1"/>
</dbReference>
<dbReference type="InterPro" id="IPR051616">
    <property type="entry name" value="Cul2-RING_E3_ligase_SR"/>
</dbReference>
<comment type="caution">
    <text evidence="1">The sequence shown here is derived from an EMBL/GenBank/DDBJ whole genome shotgun (WGS) entry which is preliminary data.</text>
</comment>
<dbReference type="AlphaFoldDB" id="A0A9P4N9I6"/>
<organism evidence="1 2">
    <name type="scientific">Lojkania enalia</name>
    <dbReference type="NCBI Taxonomy" id="147567"/>
    <lineage>
        <taxon>Eukaryota</taxon>
        <taxon>Fungi</taxon>
        <taxon>Dikarya</taxon>
        <taxon>Ascomycota</taxon>
        <taxon>Pezizomycotina</taxon>
        <taxon>Dothideomycetes</taxon>
        <taxon>Pleosporomycetidae</taxon>
        <taxon>Pleosporales</taxon>
        <taxon>Pleosporales incertae sedis</taxon>
        <taxon>Lojkania</taxon>
    </lineage>
</organism>
<dbReference type="EMBL" id="ML986583">
    <property type="protein sequence ID" value="KAF2269101.1"/>
    <property type="molecule type" value="Genomic_DNA"/>
</dbReference>
<gene>
    <name evidence="1" type="ORF">CC78DRAFT_303103</name>
</gene>
<sequence length="317" mass="35066">MCATSSPPASQRPDHLLSTAISTDSPTTLQAALDLARSTYLSDFPDFPQEALCSILYSGSSALTSYLLTHNADLVHSITPLHIAHKPSIPLFQALLDHGWDPNTSSPKSSFGKGQRVIDHVLPYHELVVWLVEHGAEVNYGYLDAIIDARPSPLLETCAAIGSLATFKYLRERGARLGRRTLHVAVLRAAQLGADPSVDQDTAEAREKGYRSGEERKKKEAEAIVRYLVDEMGLDVNQIELDSPWRYGTPINHAAAQKKGAAVVWWLLQRGADPDKYLDPTFYNIGSQAKGMDAEDFARAFKCDRVLDVLAEWKRLR</sequence>
<keyword evidence="2" id="KW-1185">Reference proteome</keyword>
<dbReference type="OrthoDB" id="426293at2759"/>
<protein>
    <recommendedName>
        <fullName evidence="3">Ankyrin</fullName>
    </recommendedName>
</protein>
<name>A0A9P4N9I6_9PLEO</name>
<evidence type="ECO:0008006" key="3">
    <source>
        <dbReference type="Google" id="ProtNLM"/>
    </source>
</evidence>
<evidence type="ECO:0000313" key="2">
    <source>
        <dbReference type="Proteomes" id="UP000800093"/>
    </source>
</evidence>